<dbReference type="AlphaFoldDB" id="X0ZLQ2"/>
<proteinExistence type="predicted"/>
<organism evidence="1">
    <name type="scientific">marine sediment metagenome</name>
    <dbReference type="NCBI Taxonomy" id="412755"/>
    <lineage>
        <taxon>unclassified sequences</taxon>
        <taxon>metagenomes</taxon>
        <taxon>ecological metagenomes</taxon>
    </lineage>
</organism>
<accession>X0ZLQ2</accession>
<protein>
    <submittedName>
        <fullName evidence="1">Uncharacterized protein</fullName>
    </submittedName>
</protein>
<gene>
    <name evidence="1" type="ORF">S01H4_15620</name>
</gene>
<name>X0ZLQ2_9ZZZZ</name>
<comment type="caution">
    <text evidence="1">The sequence shown here is derived from an EMBL/GenBank/DDBJ whole genome shotgun (WGS) entry which is preliminary data.</text>
</comment>
<dbReference type="EMBL" id="BART01006843">
    <property type="protein sequence ID" value="GAG70610.1"/>
    <property type="molecule type" value="Genomic_DNA"/>
</dbReference>
<evidence type="ECO:0000313" key="1">
    <source>
        <dbReference type="EMBL" id="GAG70610.1"/>
    </source>
</evidence>
<sequence length="45" mass="5292">MEHGTPKDDQRTDAERVVDRLERIDLTLGEIASLLRVMRRDRRDG</sequence>
<reference evidence="1" key="1">
    <citation type="journal article" date="2014" name="Front. Microbiol.">
        <title>High frequency of phylogenetically diverse reductive dehalogenase-homologous genes in deep subseafloor sedimentary metagenomes.</title>
        <authorList>
            <person name="Kawai M."/>
            <person name="Futagami T."/>
            <person name="Toyoda A."/>
            <person name="Takaki Y."/>
            <person name="Nishi S."/>
            <person name="Hori S."/>
            <person name="Arai W."/>
            <person name="Tsubouchi T."/>
            <person name="Morono Y."/>
            <person name="Uchiyama I."/>
            <person name="Ito T."/>
            <person name="Fujiyama A."/>
            <person name="Inagaki F."/>
            <person name="Takami H."/>
        </authorList>
    </citation>
    <scope>NUCLEOTIDE SEQUENCE</scope>
    <source>
        <strain evidence="1">Expedition CK06-06</strain>
    </source>
</reference>